<evidence type="ECO:0000313" key="13">
    <source>
        <dbReference type="Proteomes" id="UP000006793"/>
    </source>
</evidence>
<organism evidence="12 13">
    <name type="scientific">Thermodesulfatator indicus (strain DSM 15286 / JCM 11887 / CIR29812)</name>
    <dbReference type="NCBI Taxonomy" id="667014"/>
    <lineage>
        <taxon>Bacteria</taxon>
        <taxon>Pseudomonadati</taxon>
        <taxon>Thermodesulfobacteriota</taxon>
        <taxon>Thermodesulfobacteria</taxon>
        <taxon>Thermodesulfobacteriales</taxon>
        <taxon>Thermodesulfatatoraceae</taxon>
        <taxon>Thermodesulfatator</taxon>
    </lineage>
</organism>
<dbReference type="Pfam" id="PF01595">
    <property type="entry name" value="CNNM"/>
    <property type="match status" value="1"/>
</dbReference>
<evidence type="ECO:0000256" key="7">
    <source>
        <dbReference type="PROSITE-ProRule" id="PRU00703"/>
    </source>
</evidence>
<dbReference type="KEGG" id="tid:Thein_0903"/>
<dbReference type="PROSITE" id="PS51371">
    <property type="entry name" value="CBS"/>
    <property type="match status" value="2"/>
</dbReference>
<sequence length="408" mass="45490">MIYLTGLAIFLILLFSEAFFAGAEIALVAADENQLKKQAKKNLGAKIALKLLEKPEWLLTTTLLGLNLSVIGNSVVTTKFLLKVSPEFGGFLAVFGLPPLMLLFGQMIPKSIAQQKANSLAPKIAPLVYLVSRLLYPLIWVVANLISLVTKEEGKKLPSITKEEIRILVSSEEALDPREKLLITRLIDFSKKTAAQVMIPLVRVKAIEKNQPLKEALKIFVESGFSRILVYKEHPDHLVGVLIALDVLGVKELDKPVSNFMREVLYVPEFKLAAELLGEMQKMGQTLAVVVNEYGQAVGIITVEDLVEEVLGEFWDEFDQKLVPYIKLAENHFLVKAWMEIEQANEELGLNIPPGDYETIGGFVLKIAGRIPKPGEVIEYKNLKIQIRRASKTALDELEIWVKPNNPS</sequence>
<proteinExistence type="predicted"/>
<dbReference type="InterPro" id="IPR000644">
    <property type="entry name" value="CBS_dom"/>
</dbReference>
<keyword evidence="5 7" id="KW-0129">CBS domain</keyword>
<dbReference type="InterPro" id="IPR036318">
    <property type="entry name" value="FAD-bd_PCMH-like_sf"/>
</dbReference>
<dbReference type="CDD" id="cd04590">
    <property type="entry name" value="CBS_pair_CorC_HlyC_assoc"/>
    <property type="match status" value="1"/>
</dbReference>
<keyword evidence="13" id="KW-1185">Reference proteome</keyword>
<dbReference type="Pfam" id="PF03471">
    <property type="entry name" value="CorC_HlyC"/>
    <property type="match status" value="1"/>
</dbReference>
<dbReference type="PANTHER" id="PTHR22777:SF17">
    <property type="entry name" value="UPF0053 PROTEIN SLL0260"/>
    <property type="match status" value="1"/>
</dbReference>
<dbReference type="Proteomes" id="UP000006793">
    <property type="component" value="Chromosome"/>
</dbReference>
<dbReference type="InParanoid" id="F8AD48"/>
<feature type="transmembrane region" description="Helical" evidence="9">
    <location>
        <begin position="128"/>
        <end position="149"/>
    </location>
</feature>
<dbReference type="OrthoDB" id="9798188at2"/>
<evidence type="ECO:0000259" key="11">
    <source>
        <dbReference type="PROSITE" id="PS51846"/>
    </source>
</evidence>
<dbReference type="Gene3D" id="3.10.580.10">
    <property type="entry name" value="CBS-domain"/>
    <property type="match status" value="1"/>
</dbReference>
<name>F8AD48_THEID</name>
<dbReference type="SUPFAM" id="SSF56176">
    <property type="entry name" value="FAD-binding/transporter-associated domain-like"/>
    <property type="match status" value="1"/>
</dbReference>
<evidence type="ECO:0000256" key="2">
    <source>
        <dbReference type="ARBA" id="ARBA00022692"/>
    </source>
</evidence>
<gene>
    <name evidence="12" type="ordered locus">Thein_0903</name>
</gene>
<feature type="domain" description="CBS" evidence="10">
    <location>
        <begin position="198"/>
        <end position="257"/>
    </location>
</feature>
<dbReference type="GO" id="GO:0005886">
    <property type="term" value="C:plasma membrane"/>
    <property type="evidence" value="ECO:0007669"/>
    <property type="project" value="TreeGrafter"/>
</dbReference>
<accession>F8AD48</accession>
<comment type="subcellular location">
    <subcellularLocation>
        <location evidence="1">Membrane</location>
        <topology evidence="1">Multi-pass membrane protein</topology>
    </subcellularLocation>
</comment>
<dbReference type="InterPro" id="IPR005170">
    <property type="entry name" value="Transptr-assoc_dom"/>
</dbReference>
<reference evidence="12 13" key="2">
    <citation type="journal article" date="2012" name="Stand. Genomic Sci.">
        <title>Complete genome sequence of the thermophilic sulfate-reducing ocean bacterium Thermodesulfatator indicus type strain (CIR29812(T)).</title>
        <authorList>
            <person name="Anderson I."/>
            <person name="Saunders E."/>
            <person name="Lapidus A."/>
            <person name="Nolan M."/>
            <person name="Lucas S."/>
            <person name="Tice H."/>
            <person name="Del Rio T.G."/>
            <person name="Cheng J.F."/>
            <person name="Han C."/>
            <person name="Tapia R."/>
            <person name="Goodwin L.A."/>
            <person name="Pitluck S."/>
            <person name="Liolios K."/>
            <person name="Mavromatis K."/>
            <person name="Pagani I."/>
            <person name="Ivanova N."/>
            <person name="Mikhailova N."/>
            <person name="Pati A."/>
            <person name="Chen A."/>
            <person name="Palaniappan K."/>
            <person name="Land M."/>
            <person name="Hauser L."/>
            <person name="Jeffries C.D."/>
            <person name="Chang Y.J."/>
            <person name="Brambilla E.M."/>
            <person name="Rohde M."/>
            <person name="Spring S."/>
            <person name="Goker M."/>
            <person name="Detter J.C."/>
            <person name="Woyke T."/>
            <person name="Bristow J."/>
            <person name="Eisen J.A."/>
            <person name="Markowitz V."/>
            <person name="Hugenholtz P."/>
            <person name="Kyrpides N.C."/>
            <person name="Klenk H.P."/>
        </authorList>
    </citation>
    <scope>NUCLEOTIDE SEQUENCE [LARGE SCALE GENOMIC DNA]</scope>
    <source>
        <strain evidence="13">DSM 15286 / JCM 11887 / CIR29812</strain>
    </source>
</reference>
<dbReference type="Gene3D" id="3.30.465.10">
    <property type="match status" value="1"/>
</dbReference>
<evidence type="ECO:0000256" key="1">
    <source>
        <dbReference type="ARBA" id="ARBA00004141"/>
    </source>
</evidence>
<keyword evidence="3" id="KW-0677">Repeat</keyword>
<keyword evidence="6 8" id="KW-0472">Membrane</keyword>
<dbReference type="SMART" id="SM01091">
    <property type="entry name" value="CorC_HlyC"/>
    <property type="match status" value="1"/>
</dbReference>
<reference evidence="13" key="1">
    <citation type="submission" date="2011-04" db="EMBL/GenBank/DDBJ databases">
        <title>The complete genome of Thermodesulfatator indicus DSM 15286.</title>
        <authorList>
            <person name="Lucas S."/>
            <person name="Copeland A."/>
            <person name="Lapidus A."/>
            <person name="Bruce D."/>
            <person name="Goodwin L."/>
            <person name="Pitluck S."/>
            <person name="Peters L."/>
            <person name="Kyrpides N."/>
            <person name="Mavromatis K."/>
            <person name="Pagani I."/>
            <person name="Ivanova N."/>
            <person name="Saunders L."/>
            <person name="Detter J.C."/>
            <person name="Tapia R."/>
            <person name="Han C."/>
            <person name="Land M."/>
            <person name="Hauser L."/>
            <person name="Markowitz V."/>
            <person name="Cheng J.-F."/>
            <person name="Hugenholtz P."/>
            <person name="Woyke T."/>
            <person name="Wu D."/>
            <person name="Spring S."/>
            <person name="Schroeder M."/>
            <person name="Brambilla E."/>
            <person name="Klenk H.-P."/>
            <person name="Eisen J.A."/>
        </authorList>
    </citation>
    <scope>NUCLEOTIDE SEQUENCE [LARGE SCALE GENOMIC DNA]</scope>
    <source>
        <strain evidence="13">DSM 15286 / JCM 11887 / CIR29812</strain>
    </source>
</reference>
<dbReference type="HOGENOM" id="CLU_015237_4_1_0"/>
<dbReference type="InterPro" id="IPR016169">
    <property type="entry name" value="FAD-bd_PCMH_sub2"/>
</dbReference>
<keyword evidence="2 8" id="KW-0812">Transmembrane</keyword>
<dbReference type="PANTHER" id="PTHR22777">
    <property type="entry name" value="HEMOLYSIN-RELATED"/>
    <property type="match status" value="1"/>
</dbReference>
<dbReference type="InterPro" id="IPR046342">
    <property type="entry name" value="CBS_dom_sf"/>
</dbReference>
<dbReference type="SMART" id="SM00116">
    <property type="entry name" value="CBS"/>
    <property type="match status" value="2"/>
</dbReference>
<evidence type="ECO:0000256" key="8">
    <source>
        <dbReference type="PROSITE-ProRule" id="PRU01193"/>
    </source>
</evidence>
<dbReference type="SUPFAM" id="SSF54631">
    <property type="entry name" value="CBS-domain pair"/>
    <property type="match status" value="1"/>
</dbReference>
<evidence type="ECO:0000256" key="3">
    <source>
        <dbReference type="ARBA" id="ARBA00022737"/>
    </source>
</evidence>
<evidence type="ECO:0000256" key="6">
    <source>
        <dbReference type="ARBA" id="ARBA00023136"/>
    </source>
</evidence>
<dbReference type="Pfam" id="PF00571">
    <property type="entry name" value="CBS"/>
    <property type="match status" value="2"/>
</dbReference>
<feature type="transmembrane region" description="Helical" evidence="9">
    <location>
        <begin position="57"/>
        <end position="76"/>
    </location>
</feature>
<dbReference type="InterPro" id="IPR044751">
    <property type="entry name" value="Ion_transp-like_CBS"/>
</dbReference>
<dbReference type="AlphaFoldDB" id="F8AD48"/>
<dbReference type="eggNOG" id="COG1253">
    <property type="taxonomic scope" value="Bacteria"/>
</dbReference>
<keyword evidence="4 8" id="KW-1133">Transmembrane helix</keyword>
<feature type="domain" description="CNNM transmembrane" evidence="11">
    <location>
        <begin position="1"/>
        <end position="182"/>
    </location>
</feature>
<dbReference type="PROSITE" id="PS51846">
    <property type="entry name" value="CNNM"/>
    <property type="match status" value="1"/>
</dbReference>
<dbReference type="STRING" id="667014.Thein_0903"/>
<protein>
    <recommendedName>
        <fullName evidence="14">CBS domain containing protein</fullName>
    </recommendedName>
</protein>
<evidence type="ECO:0000256" key="9">
    <source>
        <dbReference type="SAM" id="Phobius"/>
    </source>
</evidence>
<feature type="transmembrane region" description="Helical" evidence="9">
    <location>
        <begin position="88"/>
        <end position="108"/>
    </location>
</feature>
<evidence type="ECO:0000256" key="5">
    <source>
        <dbReference type="ARBA" id="ARBA00023122"/>
    </source>
</evidence>
<dbReference type="InterPro" id="IPR002550">
    <property type="entry name" value="CNNM"/>
</dbReference>
<dbReference type="GO" id="GO:0050660">
    <property type="term" value="F:flavin adenine dinucleotide binding"/>
    <property type="evidence" value="ECO:0007669"/>
    <property type="project" value="InterPro"/>
</dbReference>
<dbReference type="RefSeq" id="WP_013907523.1">
    <property type="nucleotide sequence ID" value="NC_015681.1"/>
</dbReference>
<dbReference type="EMBL" id="CP002683">
    <property type="protein sequence ID" value="AEH44780.1"/>
    <property type="molecule type" value="Genomic_DNA"/>
</dbReference>
<feature type="domain" description="CBS" evidence="10">
    <location>
        <begin position="260"/>
        <end position="317"/>
    </location>
</feature>
<evidence type="ECO:0000313" key="12">
    <source>
        <dbReference type="EMBL" id="AEH44780.1"/>
    </source>
</evidence>
<evidence type="ECO:0008006" key="14">
    <source>
        <dbReference type="Google" id="ProtNLM"/>
    </source>
</evidence>
<evidence type="ECO:0000256" key="4">
    <source>
        <dbReference type="ARBA" id="ARBA00022989"/>
    </source>
</evidence>
<dbReference type="PaxDb" id="667014-Thein_0903"/>
<evidence type="ECO:0000259" key="10">
    <source>
        <dbReference type="PROSITE" id="PS51371"/>
    </source>
</evidence>